<proteinExistence type="predicted"/>
<feature type="compositionally biased region" description="Low complexity" evidence="1">
    <location>
        <begin position="80"/>
        <end position="94"/>
    </location>
</feature>
<evidence type="ECO:0000256" key="1">
    <source>
        <dbReference type="SAM" id="MobiDB-lite"/>
    </source>
</evidence>
<accession>A0A834MUH1</accession>
<evidence type="ECO:0000313" key="2">
    <source>
        <dbReference type="EMBL" id="KAF7384905.1"/>
    </source>
</evidence>
<name>A0A834MUH1_VESVU</name>
<dbReference type="EMBL" id="JACSEA010000015">
    <property type="protein sequence ID" value="KAF7384905.1"/>
    <property type="molecule type" value="Genomic_DNA"/>
</dbReference>
<feature type="region of interest" description="Disordered" evidence="1">
    <location>
        <begin position="80"/>
        <end position="146"/>
    </location>
</feature>
<reference evidence="2" key="1">
    <citation type="journal article" date="2020" name="G3 (Bethesda)">
        <title>High-Quality Assemblies for Three Invasive Social Wasps from the &lt;i&gt;Vespula&lt;/i&gt; Genus.</title>
        <authorList>
            <person name="Harrop T.W.R."/>
            <person name="Guhlin J."/>
            <person name="McLaughlin G.M."/>
            <person name="Permina E."/>
            <person name="Stockwell P."/>
            <person name="Gilligan J."/>
            <person name="Le Lec M.F."/>
            <person name="Gruber M.A.M."/>
            <person name="Quinn O."/>
            <person name="Lovegrove M."/>
            <person name="Duncan E.J."/>
            <person name="Remnant E.J."/>
            <person name="Van Eeckhoven J."/>
            <person name="Graham B."/>
            <person name="Knapp R.A."/>
            <person name="Langford K.W."/>
            <person name="Kronenberg Z."/>
            <person name="Press M.O."/>
            <person name="Eacker S.M."/>
            <person name="Wilson-Rankin E.E."/>
            <person name="Purcell J."/>
            <person name="Lester P.J."/>
            <person name="Dearden P.K."/>
        </authorList>
    </citation>
    <scope>NUCLEOTIDE SEQUENCE</scope>
    <source>
        <strain evidence="2">Marl-1</strain>
    </source>
</reference>
<sequence>MSERKGVNGLRMVPSDGHVRAVGTERYAEGSPARHICYYRRWGRLAGGVSECGAAATTAAGGGGGTGTGDVIGCPGGSTTSNNNGNGNQTNANHGNGGNANGAGGTTMANGSSTGNNPTSQSNGNPNGGTTSSAGNPGVQPAVDQPAQGGQILDWEYVDRFSFEDSDHFEEDSLCSWSSETESLCNNWRGWRRPTAGFGTAKRPTDGE</sequence>
<organism evidence="2 3">
    <name type="scientific">Vespula vulgaris</name>
    <name type="common">Yellow jacket</name>
    <name type="synonym">Wasp</name>
    <dbReference type="NCBI Taxonomy" id="7454"/>
    <lineage>
        <taxon>Eukaryota</taxon>
        <taxon>Metazoa</taxon>
        <taxon>Ecdysozoa</taxon>
        <taxon>Arthropoda</taxon>
        <taxon>Hexapoda</taxon>
        <taxon>Insecta</taxon>
        <taxon>Pterygota</taxon>
        <taxon>Neoptera</taxon>
        <taxon>Endopterygota</taxon>
        <taxon>Hymenoptera</taxon>
        <taxon>Apocrita</taxon>
        <taxon>Aculeata</taxon>
        <taxon>Vespoidea</taxon>
        <taxon>Vespidae</taxon>
        <taxon>Vespinae</taxon>
        <taxon>Vespula</taxon>
    </lineage>
</organism>
<dbReference type="AlphaFoldDB" id="A0A834MUH1"/>
<keyword evidence="3" id="KW-1185">Reference proteome</keyword>
<feature type="compositionally biased region" description="Polar residues" evidence="1">
    <location>
        <begin position="118"/>
        <end position="135"/>
    </location>
</feature>
<comment type="caution">
    <text evidence="2">The sequence shown here is derived from an EMBL/GenBank/DDBJ whole genome shotgun (WGS) entry which is preliminary data.</text>
</comment>
<evidence type="ECO:0000313" key="3">
    <source>
        <dbReference type="Proteomes" id="UP000614350"/>
    </source>
</evidence>
<dbReference type="Proteomes" id="UP000614350">
    <property type="component" value="Unassembled WGS sequence"/>
</dbReference>
<gene>
    <name evidence="2" type="ORF">HZH66_011991</name>
</gene>
<protein>
    <submittedName>
        <fullName evidence="2">Uncharacterized protein</fullName>
    </submittedName>
</protein>
<feature type="compositionally biased region" description="Gly residues" evidence="1">
    <location>
        <begin position="95"/>
        <end position="105"/>
    </location>
</feature>
<feature type="region of interest" description="Disordered" evidence="1">
    <location>
        <begin position="189"/>
        <end position="208"/>
    </location>
</feature>
<feature type="compositionally biased region" description="Low complexity" evidence="1">
    <location>
        <begin position="106"/>
        <end position="117"/>
    </location>
</feature>